<keyword evidence="3" id="KW-1185">Reference proteome</keyword>
<evidence type="ECO:0000313" key="3">
    <source>
        <dbReference type="Proteomes" id="UP001055108"/>
    </source>
</evidence>
<keyword evidence="1" id="KW-0479">Metal-binding</keyword>
<name>A0AA37M9B2_9HYPH</name>
<gene>
    <name evidence="2" type="ORF">NBEOAGPD_0379</name>
</gene>
<dbReference type="RefSeq" id="WP_238300832.1">
    <property type="nucleotide sequence ID" value="NZ_BPQM01000007.1"/>
</dbReference>
<protein>
    <recommendedName>
        <fullName evidence="4">Dimethylmenaquinone methyltransferase</fullName>
    </recommendedName>
</protein>
<dbReference type="SUPFAM" id="SSF89562">
    <property type="entry name" value="RraA-like"/>
    <property type="match status" value="1"/>
</dbReference>
<sequence length="218" mass="21975">MIDQTLRDALLAVSPASLTRALVRRGVRAHVFAGLEVRSSTPVAGPAYTMRLIPARDEAAGDLARAIGQVPEGAVLVIDASGAGSALPFASILAAALARAGVAGLVTDAGLSDDLALPAWGRDPGRSPGGMGLALAGTGEPVACAGAAVHPGDIVVAGPDGAVVVPADIAEAVALEAVEQQRLDLWLLREAEKGTALASLLPPDTETRARFEAETKTL</sequence>
<dbReference type="InterPro" id="IPR005493">
    <property type="entry name" value="RraA/RraA-like"/>
</dbReference>
<comment type="caution">
    <text evidence="2">The sequence shown here is derived from an EMBL/GenBank/DDBJ whole genome shotgun (WGS) entry which is preliminary data.</text>
</comment>
<dbReference type="GO" id="GO:0046872">
    <property type="term" value="F:metal ion binding"/>
    <property type="evidence" value="ECO:0007669"/>
    <property type="project" value="UniProtKB-KW"/>
</dbReference>
<reference evidence="2" key="1">
    <citation type="journal article" date="2016" name="Front. Microbiol.">
        <title>Genome Sequence of the Piezophilic, Mesophilic Sulfate-Reducing Bacterium Desulfovibrio indicus J2T.</title>
        <authorList>
            <person name="Cao J."/>
            <person name="Maignien L."/>
            <person name="Shao Z."/>
            <person name="Alain K."/>
            <person name="Jebbar M."/>
        </authorList>
    </citation>
    <scope>NUCLEOTIDE SEQUENCE</scope>
    <source>
        <strain evidence="2">NBRC 103626</strain>
    </source>
</reference>
<evidence type="ECO:0008006" key="4">
    <source>
        <dbReference type="Google" id="ProtNLM"/>
    </source>
</evidence>
<reference evidence="2" key="2">
    <citation type="submission" date="2021-08" db="EMBL/GenBank/DDBJ databases">
        <authorList>
            <person name="Tani A."/>
            <person name="Ola A."/>
            <person name="Ogura Y."/>
            <person name="Katsura K."/>
            <person name="Hayashi T."/>
        </authorList>
    </citation>
    <scope>NUCLEOTIDE SEQUENCE</scope>
    <source>
        <strain evidence="2">NBRC 103626</strain>
    </source>
</reference>
<comment type="cofactor">
    <cofactor evidence="1">
        <name>Mg(2+)</name>
        <dbReference type="ChEBI" id="CHEBI:18420"/>
    </cofactor>
</comment>
<dbReference type="AlphaFoldDB" id="A0AA37M9B2"/>
<dbReference type="Gene3D" id="3.50.30.40">
    <property type="entry name" value="Ribonuclease E inhibitor RraA/RraA-like"/>
    <property type="match status" value="1"/>
</dbReference>
<organism evidence="2 3">
    <name type="scientific">Methylobacterium gregans</name>
    <dbReference type="NCBI Taxonomy" id="374424"/>
    <lineage>
        <taxon>Bacteria</taxon>
        <taxon>Pseudomonadati</taxon>
        <taxon>Pseudomonadota</taxon>
        <taxon>Alphaproteobacteria</taxon>
        <taxon>Hyphomicrobiales</taxon>
        <taxon>Methylobacteriaceae</taxon>
        <taxon>Methylobacterium</taxon>
    </lineage>
</organism>
<accession>A0AA37M9B2</accession>
<evidence type="ECO:0000256" key="1">
    <source>
        <dbReference type="PIRSR" id="PIRSR605493-1"/>
    </source>
</evidence>
<evidence type="ECO:0000313" key="2">
    <source>
        <dbReference type="EMBL" id="GJD77176.1"/>
    </source>
</evidence>
<keyword evidence="1" id="KW-0460">Magnesium</keyword>
<feature type="binding site" evidence="1">
    <location>
        <position position="113"/>
    </location>
    <ligand>
        <name>Mg(2+)</name>
        <dbReference type="ChEBI" id="CHEBI:18420"/>
    </ligand>
</feature>
<proteinExistence type="predicted"/>
<dbReference type="Proteomes" id="UP001055108">
    <property type="component" value="Unassembled WGS sequence"/>
</dbReference>
<dbReference type="Pfam" id="PF03737">
    <property type="entry name" value="RraA-like"/>
    <property type="match status" value="1"/>
</dbReference>
<dbReference type="InterPro" id="IPR036704">
    <property type="entry name" value="RraA/RraA-like_sf"/>
</dbReference>
<dbReference type="EMBL" id="BPQM01000007">
    <property type="protein sequence ID" value="GJD77176.1"/>
    <property type="molecule type" value="Genomic_DNA"/>
</dbReference>